<dbReference type="Pfam" id="PF01546">
    <property type="entry name" value="Peptidase_M20"/>
    <property type="match status" value="1"/>
</dbReference>
<name>A0A917M536_9BACT</name>
<dbReference type="RefSeq" id="WP_188553859.1">
    <property type="nucleotide sequence ID" value="NZ_BMGT01000002.1"/>
</dbReference>
<evidence type="ECO:0000313" key="5">
    <source>
        <dbReference type="EMBL" id="GGG75945.1"/>
    </source>
</evidence>
<evidence type="ECO:0000256" key="3">
    <source>
        <dbReference type="ARBA" id="ARBA00022801"/>
    </source>
</evidence>
<dbReference type="InterPro" id="IPR051458">
    <property type="entry name" value="Cyt/Met_Dipeptidase"/>
</dbReference>
<reference evidence="5" key="1">
    <citation type="journal article" date="2014" name="Int. J. Syst. Evol. Microbiol.">
        <title>Complete genome sequence of Corynebacterium casei LMG S-19264T (=DSM 44701T), isolated from a smear-ripened cheese.</title>
        <authorList>
            <consortium name="US DOE Joint Genome Institute (JGI-PGF)"/>
            <person name="Walter F."/>
            <person name="Albersmeier A."/>
            <person name="Kalinowski J."/>
            <person name="Ruckert C."/>
        </authorList>
    </citation>
    <scope>NUCLEOTIDE SEQUENCE</scope>
    <source>
        <strain evidence="5">CGMCC 1.12997</strain>
    </source>
</reference>
<feature type="domain" description="Peptidase M20 dimerisation" evidence="4">
    <location>
        <begin position="226"/>
        <end position="385"/>
    </location>
</feature>
<dbReference type="NCBIfam" id="NF005914">
    <property type="entry name" value="PRK07907.1"/>
    <property type="match status" value="1"/>
</dbReference>
<dbReference type="SUPFAM" id="SSF53187">
    <property type="entry name" value="Zn-dependent exopeptidases"/>
    <property type="match status" value="1"/>
</dbReference>
<evidence type="ECO:0000313" key="6">
    <source>
        <dbReference type="Proteomes" id="UP000647241"/>
    </source>
</evidence>
<reference evidence="5" key="2">
    <citation type="submission" date="2020-09" db="EMBL/GenBank/DDBJ databases">
        <authorList>
            <person name="Sun Q."/>
            <person name="Zhou Y."/>
        </authorList>
    </citation>
    <scope>NUCLEOTIDE SEQUENCE</scope>
    <source>
        <strain evidence="5">CGMCC 1.12997</strain>
    </source>
</reference>
<protein>
    <recommendedName>
        <fullName evidence="4">Peptidase M20 dimerisation domain-containing protein</fullName>
    </recommendedName>
</protein>
<gene>
    <name evidence="5" type="ORF">GCM10011585_18530</name>
</gene>
<evidence type="ECO:0000256" key="1">
    <source>
        <dbReference type="ARBA" id="ARBA00022670"/>
    </source>
</evidence>
<dbReference type="InterPro" id="IPR002933">
    <property type="entry name" value="Peptidase_M20"/>
</dbReference>
<evidence type="ECO:0000259" key="4">
    <source>
        <dbReference type="Pfam" id="PF07687"/>
    </source>
</evidence>
<dbReference type="PANTHER" id="PTHR43270">
    <property type="entry name" value="BETA-ALA-HIS DIPEPTIDASE"/>
    <property type="match status" value="1"/>
</dbReference>
<dbReference type="EMBL" id="BMGT01000002">
    <property type="protein sequence ID" value="GGG75945.1"/>
    <property type="molecule type" value="Genomic_DNA"/>
</dbReference>
<keyword evidence="3" id="KW-0378">Hydrolase</keyword>
<dbReference type="NCBIfam" id="NF006053">
    <property type="entry name" value="PRK08201.1"/>
    <property type="match status" value="1"/>
</dbReference>
<accession>A0A917M536</accession>
<dbReference type="Gene3D" id="3.40.630.10">
    <property type="entry name" value="Zn peptidases"/>
    <property type="match status" value="1"/>
</dbReference>
<dbReference type="GO" id="GO:0006508">
    <property type="term" value="P:proteolysis"/>
    <property type="evidence" value="ECO:0007669"/>
    <property type="project" value="UniProtKB-KW"/>
</dbReference>
<dbReference type="NCBIfam" id="NF006579">
    <property type="entry name" value="PRK09104.1"/>
    <property type="match status" value="1"/>
</dbReference>
<dbReference type="GO" id="GO:0008233">
    <property type="term" value="F:peptidase activity"/>
    <property type="evidence" value="ECO:0007669"/>
    <property type="project" value="UniProtKB-KW"/>
</dbReference>
<dbReference type="Proteomes" id="UP000647241">
    <property type="component" value="Unassembled WGS sequence"/>
</dbReference>
<dbReference type="InterPro" id="IPR011650">
    <property type="entry name" value="Peptidase_M20_dimer"/>
</dbReference>
<dbReference type="Pfam" id="PF07687">
    <property type="entry name" value="M20_dimer"/>
    <property type="match status" value="1"/>
</dbReference>
<proteinExistence type="predicted"/>
<dbReference type="Gene3D" id="3.30.70.360">
    <property type="match status" value="1"/>
</dbReference>
<dbReference type="AlphaFoldDB" id="A0A917M536"/>
<evidence type="ECO:0000256" key="2">
    <source>
        <dbReference type="ARBA" id="ARBA00022723"/>
    </source>
</evidence>
<organism evidence="5 6">
    <name type="scientific">Edaphobacter dinghuensis</name>
    <dbReference type="NCBI Taxonomy" id="1560005"/>
    <lineage>
        <taxon>Bacteria</taxon>
        <taxon>Pseudomonadati</taxon>
        <taxon>Acidobacteriota</taxon>
        <taxon>Terriglobia</taxon>
        <taxon>Terriglobales</taxon>
        <taxon>Acidobacteriaceae</taxon>
        <taxon>Edaphobacter</taxon>
    </lineage>
</organism>
<dbReference type="GO" id="GO:0046872">
    <property type="term" value="F:metal ion binding"/>
    <property type="evidence" value="ECO:0007669"/>
    <property type="project" value="UniProtKB-KW"/>
</dbReference>
<keyword evidence="6" id="KW-1185">Reference proteome</keyword>
<sequence length="487" mass="53134">MKTNLTTAAVGFAKENQARFVEELKALLRIPSVSTLPEHVGDVRRAAEFVAAELKRIGMENVRLIETSTPEEMIVDEEGHARRVPMRIGHPLVYADWLHAAPGADGKAAPTVLCYGHYDVQPPDPLDEWKTPPFEPTERDGNIYARGAVDDKGQMWMHVKALESLMAAGGGKLPVNVRVIVEGEEEVGGEGIAAFVRNDGEQLKADVALVSDTEMFAPELPTLCVGLRGMIYTEIEAWGARTDLHSGMYGGAAPNPFVALAQVIAKLKDEDGKILIPGFYDKVQKPTAAELKAWKALPFDEEHYRETEVGSVALTGEPGYSVLERTWARPTLDVHGMPGGFIGAGAKTVIPAKALAKVSMRLVPDMTPAESFMQYKAYVESICPKGIELEVRLIHAGDAIVVSTDNEYVRAATEAMHEVFGKETVFVRGGGSIPIVGDFERELKIPTVMMGFGLPDDNLHAPNEKFHLANFHRGIESIVRFFILLGA</sequence>
<keyword evidence="1" id="KW-0645">Protease</keyword>
<comment type="caution">
    <text evidence="5">The sequence shown here is derived from an EMBL/GenBank/DDBJ whole genome shotgun (WGS) entry which is preliminary data.</text>
</comment>
<dbReference type="PANTHER" id="PTHR43270:SF12">
    <property type="entry name" value="SUCCINYL-DIAMINOPIMELATE DESUCCINYLASE"/>
    <property type="match status" value="1"/>
</dbReference>
<keyword evidence="2" id="KW-0479">Metal-binding</keyword>